<feature type="domain" description="FAM69 N-terminal" evidence="10">
    <location>
        <begin position="19"/>
        <end position="127"/>
    </location>
</feature>
<keyword evidence="3" id="KW-0812">Transmembrane</keyword>
<name>A0AAD9PX79_ACRCE</name>
<evidence type="ECO:0000259" key="10">
    <source>
        <dbReference type="Pfam" id="PF14875"/>
    </source>
</evidence>
<comment type="subcellular location">
    <subcellularLocation>
        <location evidence="1">Endoplasmic reticulum membrane</location>
        <topology evidence="1">Single-pass type II membrane protein</topology>
    </subcellularLocation>
</comment>
<evidence type="ECO:0000256" key="8">
    <source>
        <dbReference type="ARBA" id="ARBA00023157"/>
    </source>
</evidence>
<comment type="caution">
    <text evidence="11">The sequence shown here is derived from an EMBL/GenBank/DDBJ whole genome shotgun (WGS) entry which is preliminary data.</text>
</comment>
<keyword evidence="7" id="KW-0472">Membrane</keyword>
<evidence type="ECO:0000256" key="4">
    <source>
        <dbReference type="ARBA" id="ARBA00022824"/>
    </source>
</evidence>
<keyword evidence="8" id="KW-1015">Disulfide bond</keyword>
<evidence type="ECO:0000256" key="2">
    <source>
        <dbReference type="ARBA" id="ARBA00006338"/>
    </source>
</evidence>
<dbReference type="InterPro" id="IPR022049">
    <property type="entry name" value="FAM69_kinase_dom"/>
</dbReference>
<keyword evidence="11" id="KW-0418">Kinase</keyword>
<evidence type="ECO:0000313" key="12">
    <source>
        <dbReference type="Proteomes" id="UP001249851"/>
    </source>
</evidence>
<comment type="similarity">
    <text evidence="2">Belongs to the DIPK family.</text>
</comment>
<evidence type="ECO:0000256" key="7">
    <source>
        <dbReference type="ARBA" id="ARBA00023136"/>
    </source>
</evidence>
<evidence type="ECO:0000313" key="11">
    <source>
        <dbReference type="EMBL" id="KAK2550506.1"/>
    </source>
</evidence>
<evidence type="ECO:0000256" key="6">
    <source>
        <dbReference type="ARBA" id="ARBA00022989"/>
    </source>
</evidence>
<organism evidence="11 12">
    <name type="scientific">Acropora cervicornis</name>
    <name type="common">Staghorn coral</name>
    <dbReference type="NCBI Taxonomy" id="6130"/>
    <lineage>
        <taxon>Eukaryota</taxon>
        <taxon>Metazoa</taxon>
        <taxon>Cnidaria</taxon>
        <taxon>Anthozoa</taxon>
        <taxon>Hexacorallia</taxon>
        <taxon>Scleractinia</taxon>
        <taxon>Astrocoeniina</taxon>
        <taxon>Acroporidae</taxon>
        <taxon>Acropora</taxon>
    </lineage>
</organism>
<keyword evidence="5" id="KW-0735">Signal-anchor</keyword>
<proteinExistence type="inferred from homology"/>
<evidence type="ECO:0000259" key="9">
    <source>
        <dbReference type="Pfam" id="PF12260"/>
    </source>
</evidence>
<feature type="domain" description="FAM69 protein-kinase" evidence="9">
    <location>
        <begin position="158"/>
        <end position="347"/>
    </location>
</feature>
<evidence type="ECO:0000256" key="3">
    <source>
        <dbReference type="ARBA" id="ARBA00022692"/>
    </source>
</evidence>
<dbReference type="Pfam" id="PF14875">
    <property type="entry name" value="PIP49_N"/>
    <property type="match status" value="1"/>
</dbReference>
<dbReference type="AlphaFoldDB" id="A0AAD9PX79"/>
<dbReference type="PANTHER" id="PTHR21093:SF2">
    <property type="entry name" value="DIVERGENT PROTEIN KINASE DOMAIN 1C"/>
    <property type="match status" value="1"/>
</dbReference>
<protein>
    <submittedName>
        <fullName evidence="11">Divergent protein kinase domain 1C</fullName>
    </submittedName>
</protein>
<dbReference type="SUPFAM" id="SSF56112">
    <property type="entry name" value="Protein kinase-like (PK-like)"/>
    <property type="match status" value="1"/>
</dbReference>
<gene>
    <name evidence="11" type="ORF">P5673_028875</name>
</gene>
<keyword evidence="6" id="KW-1133">Transmembrane helix</keyword>
<evidence type="ECO:0000256" key="5">
    <source>
        <dbReference type="ARBA" id="ARBA00022968"/>
    </source>
</evidence>
<dbReference type="InterPro" id="IPR011009">
    <property type="entry name" value="Kinase-like_dom_sf"/>
</dbReference>
<reference evidence="11" key="1">
    <citation type="journal article" date="2023" name="G3 (Bethesda)">
        <title>Whole genome assembly and annotation of the endangered Caribbean coral Acropora cervicornis.</title>
        <authorList>
            <person name="Selwyn J.D."/>
            <person name="Vollmer S.V."/>
        </authorList>
    </citation>
    <scope>NUCLEOTIDE SEQUENCE</scope>
    <source>
        <strain evidence="11">K2</strain>
    </source>
</reference>
<evidence type="ECO:0000256" key="1">
    <source>
        <dbReference type="ARBA" id="ARBA00004648"/>
    </source>
</evidence>
<dbReference type="Pfam" id="PF12260">
    <property type="entry name" value="PIP49_C"/>
    <property type="match status" value="1"/>
</dbReference>
<dbReference type="Proteomes" id="UP001249851">
    <property type="component" value="Unassembled WGS sequence"/>
</dbReference>
<dbReference type="InterPro" id="IPR029244">
    <property type="entry name" value="FAM69_N"/>
</dbReference>
<dbReference type="GO" id="GO:0016301">
    <property type="term" value="F:kinase activity"/>
    <property type="evidence" value="ECO:0007669"/>
    <property type="project" value="UniProtKB-KW"/>
</dbReference>
<reference evidence="11" key="2">
    <citation type="journal article" date="2023" name="Science">
        <title>Genomic signatures of disease resistance in endangered staghorn corals.</title>
        <authorList>
            <person name="Vollmer S.V."/>
            <person name="Selwyn J.D."/>
            <person name="Despard B.A."/>
            <person name="Roesel C.L."/>
        </authorList>
    </citation>
    <scope>NUCLEOTIDE SEQUENCE</scope>
    <source>
        <strain evidence="11">K2</strain>
    </source>
</reference>
<keyword evidence="4" id="KW-0256">Endoplasmic reticulum</keyword>
<dbReference type="PANTHER" id="PTHR21093">
    <property type="entry name" value="DIVERGENT PROTEIN KINASE DOMAIN 1C-RELATED"/>
    <property type="match status" value="1"/>
</dbReference>
<keyword evidence="12" id="KW-1185">Reference proteome</keyword>
<accession>A0AAD9PX79</accession>
<sequence>MENVTEFEKEWTCEELGAEERLKELCKDFNEGITGGNLCNDLCKNNQLVLHDCQAHKNTTIVFFGAWNNKQVVFKTKEKPQNFIPLKDLIFNEFNENPTHVQNQGKYYKRFISHVFEHVINELSVEKLRETMTPHSTLELLWHPFTVGKLSWADMSALWRLIQRDEFIKLQLLQDMKHIPKVYGFCGSFYAMEQVTPLSDCGPSLLIKPIPWKKRVNISMDFLELSKEFSKSSLGHLYHCDVQPSNFGITKDEHIVATDIDHVFASKLIKNFLEEPTCESDSQCDFFDCKGLCNQSAHHCSRNILTNNLQEICKYIFVSSWIDPGLLQRAPVFAQNKLSSILNECASEKLLPWKHKKEARIYRQLKKILTELAEE</sequence>
<dbReference type="EMBL" id="JARQWQ010000110">
    <property type="protein sequence ID" value="KAK2550506.1"/>
    <property type="molecule type" value="Genomic_DNA"/>
</dbReference>
<keyword evidence="11" id="KW-0808">Transferase</keyword>
<dbReference type="GO" id="GO:0005789">
    <property type="term" value="C:endoplasmic reticulum membrane"/>
    <property type="evidence" value="ECO:0007669"/>
    <property type="project" value="UniProtKB-SubCell"/>
</dbReference>